<organism evidence="3 4">
    <name type="scientific">Puccinia coronata f. sp. avenae</name>
    <dbReference type="NCBI Taxonomy" id="200324"/>
    <lineage>
        <taxon>Eukaryota</taxon>
        <taxon>Fungi</taxon>
        <taxon>Dikarya</taxon>
        <taxon>Basidiomycota</taxon>
        <taxon>Pucciniomycotina</taxon>
        <taxon>Pucciniomycetes</taxon>
        <taxon>Pucciniales</taxon>
        <taxon>Pucciniaceae</taxon>
        <taxon>Puccinia</taxon>
    </lineage>
</organism>
<reference evidence="3 4" key="1">
    <citation type="submission" date="2017-11" db="EMBL/GenBank/DDBJ databases">
        <title>De novo assembly and phasing of dikaryotic genomes from two isolates of Puccinia coronata f. sp. avenae, the causal agent of oat crown rust.</title>
        <authorList>
            <person name="Miller M.E."/>
            <person name="Zhang Y."/>
            <person name="Omidvar V."/>
            <person name="Sperschneider J."/>
            <person name="Schwessinger B."/>
            <person name="Raley C."/>
            <person name="Palmer J.M."/>
            <person name="Garnica D."/>
            <person name="Upadhyaya N."/>
            <person name="Rathjen J."/>
            <person name="Taylor J.M."/>
            <person name="Park R.F."/>
            <person name="Dodds P.N."/>
            <person name="Hirsch C.D."/>
            <person name="Kianian S.F."/>
            <person name="Figueroa M."/>
        </authorList>
    </citation>
    <scope>NUCLEOTIDE SEQUENCE [LARGE SCALE GENOMIC DNA]</scope>
    <source>
        <strain evidence="3">12SD80</strain>
    </source>
</reference>
<evidence type="ECO:0000313" key="2">
    <source>
        <dbReference type="EMBL" id="PLW26133.1"/>
    </source>
</evidence>
<comment type="caution">
    <text evidence="3">The sequence shown here is derived from an EMBL/GenBank/DDBJ whole genome shotgun (WGS) entry which is preliminary data.</text>
</comment>
<protein>
    <submittedName>
        <fullName evidence="3">Uncharacterized protein</fullName>
    </submittedName>
</protein>
<evidence type="ECO:0000313" key="4">
    <source>
        <dbReference type="Proteomes" id="UP000235392"/>
    </source>
</evidence>
<sequence>MRLQFASQIIINPASRSSLSRALPGHLSEVHLSKSATKKECREFRIFPSRYLSSSSHISSVLPHLRSGYHRLHRAYFEAQSAAYLRLVCRAWADWLYEHHLYRTLTFDSALRSLAF</sequence>
<gene>
    <name evidence="3" type="ORF">PCASD_08676</name>
    <name evidence="1" type="ORF">PCASD_16779</name>
    <name evidence="2" type="ORF">PCASD_24689</name>
</gene>
<dbReference type="AlphaFoldDB" id="A0A2N5V7F2"/>
<accession>A0A2N5V7F2</accession>
<dbReference type="EMBL" id="PGCI01000044">
    <property type="protein sequence ID" value="PLW45920.1"/>
    <property type="molecule type" value="Genomic_DNA"/>
</dbReference>
<evidence type="ECO:0000313" key="1">
    <source>
        <dbReference type="EMBL" id="PLW23711.1"/>
    </source>
</evidence>
<dbReference type="EMBL" id="PGCI01000482">
    <property type="protein sequence ID" value="PLW26133.1"/>
    <property type="molecule type" value="Genomic_DNA"/>
</dbReference>
<dbReference type="EMBL" id="PGCI01000626">
    <property type="protein sequence ID" value="PLW23711.1"/>
    <property type="molecule type" value="Genomic_DNA"/>
</dbReference>
<name>A0A2N5V7F2_9BASI</name>
<dbReference type="Proteomes" id="UP000235392">
    <property type="component" value="Unassembled WGS sequence"/>
</dbReference>
<evidence type="ECO:0000313" key="3">
    <source>
        <dbReference type="EMBL" id="PLW45920.1"/>
    </source>
</evidence>
<proteinExistence type="predicted"/>